<evidence type="ECO:0000259" key="17">
    <source>
        <dbReference type="PROSITE" id="PS50963"/>
    </source>
</evidence>
<dbReference type="Pfam" id="PF00193">
    <property type="entry name" value="Xlink"/>
    <property type="match status" value="2"/>
</dbReference>
<feature type="disulfide bond" evidence="9">
    <location>
        <begin position="540"/>
        <end position="549"/>
    </location>
</feature>
<dbReference type="Ensembl" id="ENSHCOT00000026436.1">
    <property type="protein sequence ID" value="ENSHCOP00000011101.1"/>
    <property type="gene ID" value="ENSHCOG00000013875.1"/>
</dbReference>
<feature type="domain" description="Link" evidence="17">
    <location>
        <begin position="239"/>
        <end position="326"/>
    </location>
</feature>
<dbReference type="GO" id="GO:0005615">
    <property type="term" value="C:extracellular space"/>
    <property type="evidence" value="ECO:0007669"/>
    <property type="project" value="TreeGrafter"/>
</dbReference>
<keyword evidence="7" id="KW-0325">Glycoprotein</keyword>
<dbReference type="PANTHER" id="PTHR22804">
    <property type="entry name" value="AGGRECAN/VERSICAN PROTEOGLYCAN"/>
    <property type="match status" value="1"/>
</dbReference>
<keyword evidence="2" id="KW-0964">Secreted</keyword>
<evidence type="ECO:0000256" key="12">
    <source>
        <dbReference type="SAM" id="MobiDB-lite"/>
    </source>
</evidence>
<dbReference type="InterPro" id="IPR036179">
    <property type="entry name" value="Ig-like_dom_sf"/>
</dbReference>
<evidence type="ECO:0000313" key="19">
    <source>
        <dbReference type="Proteomes" id="UP000264820"/>
    </source>
</evidence>
<feature type="domain" description="Sushi" evidence="16">
    <location>
        <begin position="681"/>
        <end position="741"/>
    </location>
</feature>
<evidence type="ECO:0000256" key="10">
    <source>
        <dbReference type="PROSITE-ProRule" id="PRU00302"/>
    </source>
</evidence>
<dbReference type="GeneTree" id="ENSGT00940000157343"/>
<dbReference type="InterPro" id="IPR035976">
    <property type="entry name" value="Sushi/SCR/CCP_sf"/>
</dbReference>
<dbReference type="PRINTS" id="PR01265">
    <property type="entry name" value="LINKMODULE"/>
</dbReference>
<evidence type="ECO:0000256" key="8">
    <source>
        <dbReference type="ARBA" id="ARBA00023319"/>
    </source>
</evidence>
<dbReference type="GO" id="GO:0045202">
    <property type="term" value="C:synapse"/>
    <property type="evidence" value="ECO:0007669"/>
    <property type="project" value="TreeGrafter"/>
</dbReference>
<evidence type="ECO:0000259" key="16">
    <source>
        <dbReference type="PROSITE" id="PS50923"/>
    </source>
</evidence>
<dbReference type="Proteomes" id="UP000264820">
    <property type="component" value="Unplaced"/>
</dbReference>
<dbReference type="Gene3D" id="3.10.100.10">
    <property type="entry name" value="Mannose-Binding Protein A, subunit A"/>
    <property type="match status" value="3"/>
</dbReference>
<dbReference type="FunFam" id="3.10.100.10:FF:000003">
    <property type="entry name" value="Versican core protein"/>
    <property type="match status" value="1"/>
</dbReference>
<proteinExistence type="predicted"/>
<dbReference type="SMART" id="SM00032">
    <property type="entry name" value="CCP"/>
    <property type="match status" value="1"/>
</dbReference>
<dbReference type="PROSITE" id="PS01186">
    <property type="entry name" value="EGF_2"/>
    <property type="match status" value="1"/>
</dbReference>
<accession>A0A3Q2YCS4</accession>
<dbReference type="GO" id="GO:0001501">
    <property type="term" value="P:skeletal system development"/>
    <property type="evidence" value="ECO:0007669"/>
    <property type="project" value="TreeGrafter"/>
</dbReference>
<dbReference type="SUPFAM" id="SSF57535">
    <property type="entry name" value="Complement control module/SCR domain"/>
    <property type="match status" value="1"/>
</dbReference>
<evidence type="ECO:0000256" key="5">
    <source>
        <dbReference type="ARBA" id="ARBA00022974"/>
    </source>
</evidence>
<feature type="domain" description="C-type lectin" evidence="14">
    <location>
        <begin position="563"/>
        <end position="677"/>
    </location>
</feature>
<dbReference type="Gene3D" id="2.10.70.10">
    <property type="entry name" value="Complement Module, domain 1"/>
    <property type="match status" value="1"/>
</dbReference>
<dbReference type="FunFam" id="2.10.70.10:FF:000003">
    <property type="entry name" value="Versican core protein"/>
    <property type="match status" value="1"/>
</dbReference>
<evidence type="ECO:0000256" key="9">
    <source>
        <dbReference type="PROSITE-ProRule" id="PRU00076"/>
    </source>
</evidence>
<dbReference type="PANTHER" id="PTHR22804:SF41">
    <property type="entry name" value="BREVICAN CORE PROTEIN"/>
    <property type="match status" value="1"/>
</dbReference>
<comment type="subcellular location">
    <subcellularLocation>
        <location evidence="1">Secreted</location>
    </subcellularLocation>
</comment>
<dbReference type="PROSITE" id="PS00615">
    <property type="entry name" value="C_TYPE_LECTIN_1"/>
    <property type="match status" value="1"/>
</dbReference>
<evidence type="ECO:0000313" key="18">
    <source>
        <dbReference type="Ensembl" id="ENSHCOP00000011101.1"/>
    </source>
</evidence>
<feature type="disulfide bond" evidence="10">
    <location>
        <begin position="712"/>
        <end position="739"/>
    </location>
</feature>
<dbReference type="GO" id="GO:0007155">
    <property type="term" value="P:cell adhesion"/>
    <property type="evidence" value="ECO:0007669"/>
    <property type="project" value="InterPro"/>
</dbReference>
<feature type="domain" description="Link" evidence="17">
    <location>
        <begin position="140"/>
        <end position="237"/>
    </location>
</feature>
<evidence type="ECO:0000256" key="4">
    <source>
        <dbReference type="ARBA" id="ARBA00022737"/>
    </source>
</evidence>
<protein>
    <submittedName>
        <fullName evidence="18">Brevican</fullName>
    </submittedName>
</protein>
<dbReference type="InterPro" id="IPR000538">
    <property type="entry name" value="Link_dom"/>
</dbReference>
<feature type="compositionally biased region" description="Basic and acidic residues" evidence="12">
    <location>
        <begin position="437"/>
        <end position="448"/>
    </location>
</feature>
<dbReference type="Pfam" id="PF00084">
    <property type="entry name" value="Sushi"/>
    <property type="match status" value="1"/>
</dbReference>
<evidence type="ECO:0000256" key="6">
    <source>
        <dbReference type="ARBA" id="ARBA00023157"/>
    </source>
</evidence>
<dbReference type="GO" id="GO:0007417">
    <property type="term" value="P:central nervous system development"/>
    <property type="evidence" value="ECO:0007669"/>
    <property type="project" value="TreeGrafter"/>
</dbReference>
<feature type="disulfide bond" evidence="10">
    <location>
        <begin position="683"/>
        <end position="726"/>
    </location>
</feature>
<reference evidence="18" key="1">
    <citation type="submission" date="2025-08" db="UniProtKB">
        <authorList>
            <consortium name="Ensembl"/>
        </authorList>
    </citation>
    <scope>IDENTIFICATION</scope>
</reference>
<keyword evidence="3" id="KW-0732">Signal</keyword>
<evidence type="ECO:0000256" key="2">
    <source>
        <dbReference type="ARBA" id="ARBA00022525"/>
    </source>
</evidence>
<dbReference type="Pfam" id="PF00059">
    <property type="entry name" value="Lectin_C"/>
    <property type="match status" value="1"/>
</dbReference>
<dbReference type="CDD" id="cd00033">
    <property type="entry name" value="CCP"/>
    <property type="match status" value="1"/>
</dbReference>
<dbReference type="SMART" id="SM00034">
    <property type="entry name" value="CLECT"/>
    <property type="match status" value="1"/>
</dbReference>
<evidence type="ECO:0000256" key="1">
    <source>
        <dbReference type="ARBA" id="ARBA00004613"/>
    </source>
</evidence>
<keyword evidence="5" id="KW-0654">Proteoglycan</keyword>
<dbReference type="SMART" id="SM00445">
    <property type="entry name" value="LINK"/>
    <property type="match status" value="2"/>
</dbReference>
<dbReference type="FunFam" id="3.10.100.10:FF:000002">
    <property type="entry name" value="Hyaluronan proteoglycan link protein 1"/>
    <property type="match status" value="1"/>
</dbReference>
<dbReference type="GO" id="GO:0005540">
    <property type="term" value="F:hyaluronic acid binding"/>
    <property type="evidence" value="ECO:0007669"/>
    <property type="project" value="InterPro"/>
</dbReference>
<feature type="region of interest" description="Disordered" evidence="12">
    <location>
        <begin position="437"/>
        <end position="459"/>
    </location>
</feature>
<dbReference type="InterPro" id="IPR016186">
    <property type="entry name" value="C-type_lectin-like/link_sf"/>
</dbReference>
<dbReference type="SUPFAM" id="SSF48726">
    <property type="entry name" value="Immunoglobulin"/>
    <property type="match status" value="1"/>
</dbReference>
<dbReference type="PROSITE" id="PS01241">
    <property type="entry name" value="LINK_1"/>
    <property type="match status" value="1"/>
</dbReference>
<keyword evidence="4" id="KW-0677">Repeat</keyword>
<dbReference type="InterPro" id="IPR018378">
    <property type="entry name" value="C-type_lectin_CS"/>
</dbReference>
<evidence type="ECO:0000256" key="3">
    <source>
        <dbReference type="ARBA" id="ARBA00022729"/>
    </source>
</evidence>
<dbReference type="PROSITE" id="PS50026">
    <property type="entry name" value="EGF_3"/>
    <property type="match status" value="1"/>
</dbReference>
<dbReference type="InterPro" id="IPR000742">
    <property type="entry name" value="EGF"/>
</dbReference>
<keyword evidence="10" id="KW-0768">Sushi</keyword>
<keyword evidence="6 9" id="KW-1015">Disulfide bond</keyword>
<dbReference type="GO" id="GO:0072534">
    <property type="term" value="C:perineuronal net"/>
    <property type="evidence" value="ECO:0007669"/>
    <property type="project" value="TreeGrafter"/>
</dbReference>
<dbReference type="InterPro" id="IPR000436">
    <property type="entry name" value="Sushi_SCR_CCP_dom"/>
</dbReference>
<dbReference type="PROSITE" id="PS00022">
    <property type="entry name" value="EGF_1"/>
    <property type="match status" value="1"/>
</dbReference>
<evidence type="ECO:0000256" key="11">
    <source>
        <dbReference type="PROSITE-ProRule" id="PRU00323"/>
    </source>
</evidence>
<feature type="domain" description="Ig-like" evidence="15">
    <location>
        <begin position="11"/>
        <end position="138"/>
    </location>
</feature>
<dbReference type="PROSITE" id="PS50923">
    <property type="entry name" value="SUSHI"/>
    <property type="match status" value="1"/>
</dbReference>
<dbReference type="SUPFAM" id="SSF56436">
    <property type="entry name" value="C-type lectin-like"/>
    <property type="match status" value="3"/>
</dbReference>
<dbReference type="PROSITE" id="PS50963">
    <property type="entry name" value="LINK_2"/>
    <property type="match status" value="2"/>
</dbReference>
<dbReference type="CDD" id="cd00054">
    <property type="entry name" value="EGF_CA"/>
    <property type="match status" value="1"/>
</dbReference>
<dbReference type="OMA" id="RWEAPQI"/>
<keyword evidence="9" id="KW-0245">EGF-like domain</keyword>
<dbReference type="Gene3D" id="2.60.40.10">
    <property type="entry name" value="Immunoglobulins"/>
    <property type="match status" value="1"/>
</dbReference>
<dbReference type="STRING" id="109280.ENSHCOP00000011101"/>
<dbReference type="PROSITE" id="PS50835">
    <property type="entry name" value="IG_LIKE"/>
    <property type="match status" value="1"/>
</dbReference>
<evidence type="ECO:0000259" key="14">
    <source>
        <dbReference type="PROSITE" id="PS50041"/>
    </source>
</evidence>
<dbReference type="SMART" id="SM00181">
    <property type="entry name" value="EGF"/>
    <property type="match status" value="1"/>
</dbReference>
<dbReference type="InterPro" id="IPR001304">
    <property type="entry name" value="C-type_lectin-like"/>
</dbReference>
<dbReference type="Pfam" id="PF00008">
    <property type="entry name" value="EGF"/>
    <property type="match status" value="1"/>
</dbReference>
<comment type="caution">
    <text evidence="9">Lacks conserved residue(s) required for the propagation of feature annotation.</text>
</comment>
<name>A0A3Q2YCS4_HIPCM</name>
<dbReference type="Gene3D" id="2.10.25.10">
    <property type="entry name" value="Laminin"/>
    <property type="match status" value="1"/>
</dbReference>
<dbReference type="InterPro" id="IPR050691">
    <property type="entry name" value="Hyaluronan_bind_Proteoglycan"/>
</dbReference>
<dbReference type="PROSITE" id="PS50041">
    <property type="entry name" value="C_TYPE_LECTIN_2"/>
    <property type="match status" value="1"/>
</dbReference>
<keyword evidence="19" id="KW-1185">Reference proteome</keyword>
<dbReference type="GO" id="GO:0010001">
    <property type="term" value="P:glial cell differentiation"/>
    <property type="evidence" value="ECO:0007669"/>
    <property type="project" value="TreeGrafter"/>
</dbReference>
<evidence type="ECO:0000259" key="13">
    <source>
        <dbReference type="PROSITE" id="PS50026"/>
    </source>
</evidence>
<reference evidence="18" key="2">
    <citation type="submission" date="2025-09" db="UniProtKB">
        <authorList>
            <consortium name="Ensembl"/>
        </authorList>
    </citation>
    <scope>IDENTIFICATION</scope>
</reference>
<dbReference type="InterPro" id="IPR013783">
    <property type="entry name" value="Ig-like_fold"/>
</dbReference>
<feature type="disulfide bond" evidence="11">
    <location>
        <begin position="282"/>
        <end position="303"/>
    </location>
</feature>
<dbReference type="GO" id="GO:0002052">
    <property type="term" value="P:positive regulation of neuroblast proliferation"/>
    <property type="evidence" value="ECO:0007669"/>
    <property type="project" value="TreeGrafter"/>
</dbReference>
<dbReference type="InterPro" id="IPR016187">
    <property type="entry name" value="CTDL_fold"/>
</dbReference>
<dbReference type="SMART" id="SM00409">
    <property type="entry name" value="IG"/>
    <property type="match status" value="1"/>
</dbReference>
<organism evidence="18 19">
    <name type="scientific">Hippocampus comes</name>
    <name type="common">Tiger tail seahorse</name>
    <dbReference type="NCBI Taxonomy" id="109280"/>
    <lineage>
        <taxon>Eukaryota</taxon>
        <taxon>Metazoa</taxon>
        <taxon>Chordata</taxon>
        <taxon>Craniata</taxon>
        <taxon>Vertebrata</taxon>
        <taxon>Euteleostomi</taxon>
        <taxon>Actinopterygii</taxon>
        <taxon>Neopterygii</taxon>
        <taxon>Teleostei</taxon>
        <taxon>Neoteleostei</taxon>
        <taxon>Acanthomorphata</taxon>
        <taxon>Syngnathiaria</taxon>
        <taxon>Syngnathiformes</taxon>
        <taxon>Syngnathoidei</taxon>
        <taxon>Syngnathidae</taxon>
        <taxon>Hippocampus</taxon>
    </lineage>
</organism>
<sequence>MFFLADGTNLLHVTITSGPKTTGELGATLTLPCLASLARPPPGLVTNGRRAALSLPHIRWSLVGRDDDKETEILVARGDSVQVSEVYRGRASLPHYAVSPANLTLRLEGLRHSDAGEYRCHVQQGLDHGHDVTQVQVKGLVFHHGDLSRSPHAFTFERAREACVEIGAQMAMPEQLEAAYHSGYEHCNPGWLSDLPLVRYAVQKPREDCLGVMEGLPGVRTFGTLEPEQLFDVYCFVGEVFHGSAPRGFTFGEAKAYCLSEGAELATLAQLYAARNDGLSHCGSGWLKDGSVRHPMPTAGVRCGEEPGNKTDFPEAHRRQDVYCFRSIKKKKKESFSSLFSHINVIFTFQLFMTTVTLHKINKSILSFCGQDLVIWTGEELSGVASVTPGTPVIQTVEVATVTDFSFDRTAPPLTSGIPSNSTHTFISDTMGHLEATDKDGEKAKTETPAKASSDWSGESPERSLVEKFLKSISFGSETLNAHKIAVFLFSCICNRTHKTQESPYLVSYTNELFFADLCGQSPCLNGGTCLDGDTPKCICLPGYGGASCQSDLKACEAGWEKFQSFCYHHVNTRQSWEGAEQHCRTIGGHLMSIMTPEEQHHVNDKYKEYQWIGLNDKTIEGDFRWSDGNLLIYDNWHRGQPDSYFLSGEDCAAMVWHDGGRWSDVPCNYHLSFTCKKGLSSCGEPPAVANAMPFGKTRTHYETFAKVRYRCHAGFMQKLNPIISCLPNGRWEEPLIMCLPAAITSVIASEVPGGVQLAHQRQLGCPTATRPPGLLQRECARDVEDGTCNST</sequence>
<dbReference type="InterPro" id="IPR003599">
    <property type="entry name" value="Ig_sub"/>
</dbReference>
<evidence type="ECO:0000256" key="7">
    <source>
        <dbReference type="ARBA" id="ARBA00023180"/>
    </source>
</evidence>
<dbReference type="AlphaFoldDB" id="A0A3Q2YCS4"/>
<keyword evidence="8" id="KW-0393">Immunoglobulin domain</keyword>
<feature type="domain" description="EGF-like" evidence="13">
    <location>
        <begin position="515"/>
        <end position="550"/>
    </location>
</feature>
<dbReference type="InterPro" id="IPR007110">
    <property type="entry name" value="Ig-like_dom"/>
</dbReference>
<evidence type="ECO:0000259" key="15">
    <source>
        <dbReference type="PROSITE" id="PS50835"/>
    </source>
</evidence>